<feature type="domain" description="Response regulatory" evidence="3">
    <location>
        <begin position="70"/>
        <end position="193"/>
    </location>
</feature>
<evidence type="ECO:0000256" key="2">
    <source>
        <dbReference type="SAM" id="MobiDB-lite"/>
    </source>
</evidence>
<dbReference type="InterPro" id="IPR021800">
    <property type="entry name" value="DUF3369"/>
</dbReference>
<dbReference type="SUPFAM" id="SSF55073">
    <property type="entry name" value="Nucleotide cyclase"/>
    <property type="match status" value="1"/>
</dbReference>
<dbReference type="Pfam" id="PF00563">
    <property type="entry name" value="EAL"/>
    <property type="match status" value="1"/>
</dbReference>
<dbReference type="PROSITE" id="PS50883">
    <property type="entry name" value="EAL"/>
    <property type="match status" value="1"/>
</dbReference>
<dbReference type="InterPro" id="IPR001633">
    <property type="entry name" value="EAL_dom"/>
</dbReference>
<name>A0A512H9V6_9PROT</name>
<dbReference type="InterPro" id="IPR050706">
    <property type="entry name" value="Cyclic-di-GMP_PDE-like"/>
</dbReference>
<keyword evidence="1" id="KW-0597">Phosphoprotein</keyword>
<dbReference type="GO" id="GO:0000160">
    <property type="term" value="P:phosphorelay signal transduction system"/>
    <property type="evidence" value="ECO:0007669"/>
    <property type="project" value="InterPro"/>
</dbReference>
<dbReference type="InterPro" id="IPR011006">
    <property type="entry name" value="CheY-like_superfamily"/>
</dbReference>
<dbReference type="PROSITE" id="PS50110">
    <property type="entry name" value="RESPONSE_REGULATORY"/>
    <property type="match status" value="1"/>
</dbReference>
<feature type="domain" description="EAL" evidence="4">
    <location>
        <begin position="531"/>
        <end position="785"/>
    </location>
</feature>
<evidence type="ECO:0000313" key="5">
    <source>
        <dbReference type="EMBL" id="GEO82244.1"/>
    </source>
</evidence>
<organism evidence="5 6">
    <name type="scientific">Pararhodospirillum oryzae</name>
    <dbReference type="NCBI Taxonomy" id="478448"/>
    <lineage>
        <taxon>Bacteria</taxon>
        <taxon>Pseudomonadati</taxon>
        <taxon>Pseudomonadota</taxon>
        <taxon>Alphaproteobacteria</taxon>
        <taxon>Rhodospirillales</taxon>
        <taxon>Rhodospirillaceae</taxon>
        <taxon>Pararhodospirillum</taxon>
    </lineage>
</organism>
<dbReference type="GO" id="GO:0071111">
    <property type="term" value="F:cyclic-guanylate-specific phosphodiesterase activity"/>
    <property type="evidence" value="ECO:0007669"/>
    <property type="project" value="InterPro"/>
</dbReference>
<dbReference type="AlphaFoldDB" id="A0A512H9V6"/>
<dbReference type="CDD" id="cd01948">
    <property type="entry name" value="EAL"/>
    <property type="match status" value="1"/>
</dbReference>
<dbReference type="Gene3D" id="3.40.50.2300">
    <property type="match status" value="1"/>
</dbReference>
<reference evidence="5 6" key="1">
    <citation type="submission" date="2019-07" db="EMBL/GenBank/DDBJ databases">
        <title>Whole genome shotgun sequence of Rhodospirillum oryzae NBRC 107573.</title>
        <authorList>
            <person name="Hosoyama A."/>
            <person name="Uohara A."/>
            <person name="Ohji S."/>
            <person name="Ichikawa N."/>
        </authorList>
    </citation>
    <scope>NUCLEOTIDE SEQUENCE [LARGE SCALE GENOMIC DNA]</scope>
    <source>
        <strain evidence="5 6">NBRC 107573</strain>
    </source>
</reference>
<evidence type="ECO:0000259" key="3">
    <source>
        <dbReference type="PROSITE" id="PS50110"/>
    </source>
</evidence>
<dbReference type="SUPFAM" id="SSF52172">
    <property type="entry name" value="CheY-like"/>
    <property type="match status" value="1"/>
</dbReference>
<protein>
    <submittedName>
        <fullName evidence="5">Diguanylate cyclase</fullName>
    </submittedName>
</protein>
<proteinExistence type="predicted"/>
<dbReference type="PANTHER" id="PTHR33121:SF70">
    <property type="entry name" value="SIGNALING PROTEIN YKOW"/>
    <property type="match status" value="1"/>
</dbReference>
<gene>
    <name evidence="5" type="ORF">ROR02_23750</name>
</gene>
<dbReference type="PANTHER" id="PTHR33121">
    <property type="entry name" value="CYCLIC DI-GMP PHOSPHODIESTERASE PDEF"/>
    <property type="match status" value="1"/>
</dbReference>
<comment type="caution">
    <text evidence="5">The sequence shown here is derived from an EMBL/GenBank/DDBJ whole genome shotgun (WGS) entry which is preliminary data.</text>
</comment>
<dbReference type="Proteomes" id="UP000321567">
    <property type="component" value="Unassembled WGS sequence"/>
</dbReference>
<dbReference type="InterPro" id="IPR035919">
    <property type="entry name" value="EAL_sf"/>
</dbReference>
<feature type="modified residue" description="4-aspartylphosphate" evidence="1">
    <location>
        <position position="125"/>
    </location>
</feature>
<accession>A0A512H9V6</accession>
<keyword evidence="6" id="KW-1185">Reference proteome</keyword>
<dbReference type="InterPro" id="IPR043128">
    <property type="entry name" value="Rev_trsase/Diguanyl_cyclase"/>
</dbReference>
<dbReference type="Pfam" id="PF11849">
    <property type="entry name" value="DUF3369"/>
    <property type="match status" value="1"/>
</dbReference>
<feature type="region of interest" description="Disordered" evidence="2">
    <location>
        <begin position="13"/>
        <end position="38"/>
    </location>
</feature>
<dbReference type="SUPFAM" id="SSF141868">
    <property type="entry name" value="EAL domain-like"/>
    <property type="match status" value="1"/>
</dbReference>
<dbReference type="SMART" id="SM00448">
    <property type="entry name" value="REC"/>
    <property type="match status" value="1"/>
</dbReference>
<evidence type="ECO:0000256" key="1">
    <source>
        <dbReference type="PROSITE-ProRule" id="PRU00169"/>
    </source>
</evidence>
<dbReference type="EMBL" id="BJZO01000067">
    <property type="protein sequence ID" value="GEO82244.1"/>
    <property type="molecule type" value="Genomic_DNA"/>
</dbReference>
<dbReference type="InterPro" id="IPR029787">
    <property type="entry name" value="Nucleotide_cyclase"/>
</dbReference>
<sequence length="789" mass="85136">MMRVPGSDKIRLLFASPSPAGTPSPSASDGMPRFSIGDPSSISDDLLIVEDSQKPPLPTGVTPPRVRPWRILVVDDDPDVHESTAFALKDVEMFGRPLVLLHAHSVAEAIALASTHEDIAVALIDVVMETQDAGLHLVERLREANCATLRIILRTGYPGQAPEYAVMSRYDINDYRTKDELTHSRLLSVLHTALRGYRQLSQIVDHRTGLRLVLQATADLFARTSVDWVAHGVLPHLGRLVGAPVIGVVALGPLGEPVFSPSAFTVVDALGGPFARAVDRPLSALPTFGTRIVGVFERASAGHAVVIDSDALGLMVSGHGRQALFVYLDITDRPPSGLDPDLLQVFATTLALCFNNANMIEHLDRLAYFDPVLEIPNRNAFERLLDSKMHEGSALRVIFVSITGLTEIAGVFGEGAATHVLIRIAHALGDENLRLQGVARYSETIFVALGDPDQIDEGALQRVLARPALLDGAPAPVSVFLAVVDVTPDMVDAQTVCRHGLSALLSTEGNRTRPTQPIRYTQDMTRILHRRLALRAALRRGLERDCGLEVHLQPKIDIATGSIVGAEALCRWTLEGRPVPPSEFIPLAETGGLSRPLTRLVLNHVAAIVARRRARGLPALPIAVNLSAMDLTADDFVTGLLRDIHHLDLSPDTLSFEITESQMMTDLARSIAELESIRAAGFDIALDDFGTGYSSLGVLDRLPVTAIKIDRRFITPLTIAGARRSLAATAIAMAEGLGLGVIAEGIETVEHHHALVFLGCPHGQGFLYGHPMPAGDFETHHTTWSLPTA</sequence>
<dbReference type="OrthoDB" id="7251575at2"/>
<dbReference type="Gene3D" id="3.30.70.270">
    <property type="match status" value="1"/>
</dbReference>
<dbReference type="SMART" id="SM00052">
    <property type="entry name" value="EAL"/>
    <property type="match status" value="1"/>
</dbReference>
<dbReference type="InterPro" id="IPR001789">
    <property type="entry name" value="Sig_transdc_resp-reg_receiver"/>
</dbReference>
<evidence type="ECO:0000259" key="4">
    <source>
        <dbReference type="PROSITE" id="PS50883"/>
    </source>
</evidence>
<dbReference type="RefSeq" id="WP_147164259.1">
    <property type="nucleotide sequence ID" value="NZ_BJZO01000067.1"/>
</dbReference>
<dbReference type="Gene3D" id="3.20.20.450">
    <property type="entry name" value="EAL domain"/>
    <property type="match status" value="1"/>
</dbReference>
<evidence type="ECO:0000313" key="6">
    <source>
        <dbReference type="Proteomes" id="UP000321567"/>
    </source>
</evidence>
<feature type="compositionally biased region" description="Low complexity" evidence="2">
    <location>
        <begin position="15"/>
        <end position="28"/>
    </location>
</feature>